<dbReference type="Gene3D" id="3.30.2020.40">
    <property type="entry name" value="Uncharacterised protein PF10387, DUF2442"/>
    <property type="match status" value="1"/>
</dbReference>
<gene>
    <name evidence="1" type="ORF">CDV28_1711</name>
</gene>
<name>A0A521FY31_9BACT</name>
<sequence length="139" mass="15477">MELSAVLMPAPGNVSCNTMTPWHRRMAFQGKHLMTLLQSFMISRRRLGGNGMTSLSIEAKASRVWCDNENLCVSLYDGRQLFVPLAYFSRLLKATPQQRTEYELSGGGVGIHSDELDEDISVPGLLMVQKDITSYHALA</sequence>
<dbReference type="InterPro" id="IPR018841">
    <property type="entry name" value="DUF2442"/>
</dbReference>
<reference evidence="1" key="1">
    <citation type="submission" date="2017-07" db="EMBL/GenBank/DDBJ databases">
        <title>The cable genome - Insights into the physiology and evolution of filamentous bacteria capable of sulfide oxidation via long distance electron transfer.</title>
        <authorList>
            <person name="Thorup C."/>
            <person name="Bjerg J.T."/>
            <person name="Schreiber L."/>
            <person name="Nielsen L.P."/>
            <person name="Kjeldsen K.U."/>
            <person name="Boesen T."/>
            <person name="Boggild A."/>
            <person name="Meysman F."/>
            <person name="Geelhoed J."/>
            <person name="Schramm A."/>
        </authorList>
    </citation>
    <scope>NUCLEOTIDE SEQUENCE [LARGE SCALE GENOMIC DNA]</scope>
    <source>
        <strain evidence="1">GS</strain>
    </source>
</reference>
<keyword evidence="2" id="KW-1185">Reference proteome</keyword>
<evidence type="ECO:0000313" key="1">
    <source>
        <dbReference type="EMBL" id="TAA73683.1"/>
    </source>
</evidence>
<dbReference type="AlphaFoldDB" id="A0A521FY31"/>
<proteinExistence type="predicted"/>
<protein>
    <recommendedName>
        <fullName evidence="3">DUF2442 domain-containing protein</fullName>
    </recommendedName>
</protein>
<organism evidence="1 2">
    <name type="scientific">Candidatus Electronema aureum</name>
    <dbReference type="NCBI Taxonomy" id="2005002"/>
    <lineage>
        <taxon>Bacteria</taxon>
        <taxon>Pseudomonadati</taxon>
        <taxon>Thermodesulfobacteriota</taxon>
        <taxon>Desulfobulbia</taxon>
        <taxon>Desulfobulbales</taxon>
        <taxon>Desulfobulbaceae</taxon>
        <taxon>Candidatus Electronema</taxon>
    </lineage>
</organism>
<dbReference type="Proteomes" id="UP000316238">
    <property type="component" value="Unassembled WGS sequence"/>
</dbReference>
<dbReference type="Pfam" id="PF10387">
    <property type="entry name" value="DUF2442"/>
    <property type="match status" value="1"/>
</dbReference>
<dbReference type="EMBL" id="NQJD01000071">
    <property type="protein sequence ID" value="TAA73683.1"/>
    <property type="molecule type" value="Genomic_DNA"/>
</dbReference>
<evidence type="ECO:0008006" key="3">
    <source>
        <dbReference type="Google" id="ProtNLM"/>
    </source>
</evidence>
<comment type="caution">
    <text evidence="1">The sequence shown here is derived from an EMBL/GenBank/DDBJ whole genome shotgun (WGS) entry which is preliminary data.</text>
</comment>
<evidence type="ECO:0000313" key="2">
    <source>
        <dbReference type="Proteomes" id="UP000316238"/>
    </source>
</evidence>
<accession>A0A521FY31</accession>